<dbReference type="InterPro" id="IPR050625">
    <property type="entry name" value="ParA/MinD_ATPase"/>
</dbReference>
<protein>
    <recommendedName>
        <fullName evidence="6">AAA domain-containing protein</fullName>
    </recommendedName>
</protein>
<feature type="compositionally biased region" description="Basic and acidic residues" evidence="3">
    <location>
        <begin position="382"/>
        <end position="412"/>
    </location>
</feature>
<name>A0A1E8CJ05_9GAMM</name>
<evidence type="ECO:0000256" key="3">
    <source>
        <dbReference type="SAM" id="MobiDB-lite"/>
    </source>
</evidence>
<dbReference type="PANTHER" id="PTHR43384:SF6">
    <property type="entry name" value="SEPTUM SITE-DETERMINING PROTEIN MIND HOMOLOG, CHLOROPLASTIC"/>
    <property type="match status" value="1"/>
</dbReference>
<dbReference type="GO" id="GO:0051782">
    <property type="term" value="P:negative regulation of cell division"/>
    <property type="evidence" value="ECO:0007669"/>
    <property type="project" value="TreeGrafter"/>
</dbReference>
<dbReference type="AlphaFoldDB" id="A0A1E8CJ05"/>
<proteinExistence type="predicted"/>
<dbReference type="Gene3D" id="3.40.50.300">
    <property type="entry name" value="P-loop containing nucleotide triphosphate hydrolases"/>
    <property type="match status" value="1"/>
</dbReference>
<organism evidence="4 5">
    <name type="scientific">Pseudohongiella acticola</name>
    <dbReference type="NCBI Taxonomy" id="1524254"/>
    <lineage>
        <taxon>Bacteria</taxon>
        <taxon>Pseudomonadati</taxon>
        <taxon>Pseudomonadota</taxon>
        <taxon>Gammaproteobacteria</taxon>
        <taxon>Pseudomonadales</taxon>
        <taxon>Pseudohongiellaceae</taxon>
        <taxon>Pseudohongiella</taxon>
    </lineage>
</organism>
<sequence>MMATVDLPLDKSAPKSLSQARTTAPHVIAITSGKGGVGKSSISVNLGIALSRMGRKVCLLDADTGLANINILLGLTPKLSLEHVLFGHKPITEVMLDGPHGLKVIPGANGIVECVKLQPRQHMHLTRQLADIEGEYDYLLVDTAAGIGDDTMDFVRAAQQTIIVVTTEPTSLTDAFSMIKLLRRRGKKSHYHVVVNMCSSTKQAREVFHRFSGAVEKYIGVKLNYLGYILQDESLRAAVTMQSPVALFPESDPSCKNFFRLGQTLEDTLSDLAPRASFSAYWQSQYRQQKQAHISSAATVRREQPKRQKRDALASKPRSTDVRQESLSKLRTRLLTLIAQGDLPESAFTSLISELSRAVERVYPNATRTVTSPGPTSSAEQIDGHEPENSPERMKSPEHINSHERIDSPEQIKSDELTTTAGNASLPPDQANASIVALKHQFNEHRFGSQQQLLARLRQHRDTPLTQLLGVLAENSA</sequence>
<comment type="caution">
    <text evidence="4">The sequence shown here is derived from an EMBL/GenBank/DDBJ whole genome shotgun (WGS) entry which is preliminary data.</text>
</comment>
<dbReference type="STRING" id="1524254.PHACT_04075"/>
<evidence type="ECO:0000313" key="4">
    <source>
        <dbReference type="EMBL" id="OFE12413.1"/>
    </source>
</evidence>
<gene>
    <name evidence="4" type="ORF">PHACT_04075</name>
</gene>
<dbReference type="SUPFAM" id="SSF52540">
    <property type="entry name" value="P-loop containing nucleoside triphosphate hydrolases"/>
    <property type="match status" value="1"/>
</dbReference>
<accession>A0A1E8CJ05</accession>
<dbReference type="EMBL" id="MASR01000001">
    <property type="protein sequence ID" value="OFE12413.1"/>
    <property type="molecule type" value="Genomic_DNA"/>
</dbReference>
<feature type="compositionally biased region" description="Polar residues" evidence="3">
    <location>
        <begin position="366"/>
        <end position="380"/>
    </location>
</feature>
<evidence type="ECO:0008006" key="6">
    <source>
        <dbReference type="Google" id="ProtNLM"/>
    </source>
</evidence>
<evidence type="ECO:0000313" key="5">
    <source>
        <dbReference type="Proteomes" id="UP000175669"/>
    </source>
</evidence>
<evidence type="ECO:0000256" key="2">
    <source>
        <dbReference type="ARBA" id="ARBA00022840"/>
    </source>
</evidence>
<keyword evidence="1" id="KW-0547">Nucleotide-binding</keyword>
<keyword evidence="2" id="KW-0067">ATP-binding</keyword>
<reference evidence="5" key="1">
    <citation type="submission" date="2016-07" db="EMBL/GenBank/DDBJ databases">
        <authorList>
            <person name="Florea S."/>
            <person name="Webb J.S."/>
            <person name="Jaromczyk J."/>
            <person name="Schardl C.L."/>
        </authorList>
    </citation>
    <scope>NUCLEOTIDE SEQUENCE [LARGE SCALE GENOMIC DNA]</scope>
    <source>
        <strain evidence="5">KCTC 42131</strain>
    </source>
</reference>
<feature type="region of interest" description="Disordered" evidence="3">
    <location>
        <begin position="366"/>
        <end position="412"/>
    </location>
</feature>
<dbReference type="InterPro" id="IPR027417">
    <property type="entry name" value="P-loop_NTPase"/>
</dbReference>
<dbReference type="GO" id="GO:0016887">
    <property type="term" value="F:ATP hydrolysis activity"/>
    <property type="evidence" value="ECO:0007669"/>
    <property type="project" value="TreeGrafter"/>
</dbReference>
<feature type="region of interest" description="Disordered" evidence="3">
    <location>
        <begin position="293"/>
        <end position="325"/>
    </location>
</feature>
<feature type="compositionally biased region" description="Basic and acidic residues" evidence="3">
    <location>
        <begin position="300"/>
        <end position="325"/>
    </location>
</feature>
<dbReference type="GO" id="GO:0005524">
    <property type="term" value="F:ATP binding"/>
    <property type="evidence" value="ECO:0007669"/>
    <property type="project" value="UniProtKB-KW"/>
</dbReference>
<dbReference type="CDD" id="cd02038">
    <property type="entry name" value="FlhG-like"/>
    <property type="match status" value="1"/>
</dbReference>
<dbReference type="Proteomes" id="UP000175669">
    <property type="component" value="Unassembled WGS sequence"/>
</dbReference>
<dbReference type="Pfam" id="PF10609">
    <property type="entry name" value="ParA"/>
    <property type="match status" value="1"/>
</dbReference>
<dbReference type="GO" id="GO:0005829">
    <property type="term" value="C:cytosol"/>
    <property type="evidence" value="ECO:0007669"/>
    <property type="project" value="TreeGrafter"/>
</dbReference>
<dbReference type="InterPro" id="IPR033756">
    <property type="entry name" value="YlxH/NBP35"/>
</dbReference>
<dbReference type="InterPro" id="IPR033875">
    <property type="entry name" value="FlhG"/>
</dbReference>
<evidence type="ECO:0000256" key="1">
    <source>
        <dbReference type="ARBA" id="ARBA00022741"/>
    </source>
</evidence>
<dbReference type="GO" id="GO:0009898">
    <property type="term" value="C:cytoplasmic side of plasma membrane"/>
    <property type="evidence" value="ECO:0007669"/>
    <property type="project" value="TreeGrafter"/>
</dbReference>
<dbReference type="PANTHER" id="PTHR43384">
    <property type="entry name" value="SEPTUM SITE-DETERMINING PROTEIN MIND HOMOLOG, CHLOROPLASTIC-RELATED"/>
    <property type="match status" value="1"/>
</dbReference>
<keyword evidence="5" id="KW-1185">Reference proteome</keyword>